<dbReference type="InterPro" id="IPR050559">
    <property type="entry name" value="P-Pant_transferase_sf"/>
</dbReference>
<dbReference type="EMBL" id="CP031223">
    <property type="protein sequence ID" value="QFG00389.1"/>
    <property type="molecule type" value="Genomic_DNA"/>
</dbReference>
<name>A0A5J6SQV6_9BACI</name>
<dbReference type="Pfam" id="PF22624">
    <property type="entry name" value="AASDHPPT_N"/>
    <property type="match status" value="1"/>
</dbReference>
<dbReference type="GO" id="GO:0019878">
    <property type="term" value="P:lysine biosynthetic process via aminoadipic acid"/>
    <property type="evidence" value="ECO:0007669"/>
    <property type="project" value="TreeGrafter"/>
</dbReference>
<sequence length="216" mass="25424">MHLIAIKTTQNKTDFEGLLDLIPKEKLEEINRKKSYRDYKNSILGYLGICFILHHFYGKDILKLEFFYNKNGKPFLKNSSLNFNLSHSENWIFCAVGNEIVGVDVEKMNPISFELLISNFSEEEKTVFDKVLVEEKLPLFYEIWVIKECYSKAIGTGLTDELLQTNTYKYLKTDYPRIEILEIDEEYKFSICVLSRRINYSLTKVDESTILELLKR</sequence>
<dbReference type="GO" id="GO:0000287">
    <property type="term" value="F:magnesium ion binding"/>
    <property type="evidence" value="ECO:0007669"/>
    <property type="project" value="InterPro"/>
</dbReference>
<evidence type="ECO:0000259" key="4">
    <source>
        <dbReference type="Pfam" id="PF22624"/>
    </source>
</evidence>
<gene>
    <name evidence="5" type="ORF">PB01_17135</name>
</gene>
<organism evidence="5 6">
    <name type="scientific">Psychrobacillus glaciei</name>
    <dbReference type="NCBI Taxonomy" id="2283160"/>
    <lineage>
        <taxon>Bacteria</taxon>
        <taxon>Bacillati</taxon>
        <taxon>Bacillota</taxon>
        <taxon>Bacilli</taxon>
        <taxon>Bacillales</taxon>
        <taxon>Bacillaceae</taxon>
        <taxon>Psychrobacillus</taxon>
    </lineage>
</organism>
<dbReference type="AlphaFoldDB" id="A0A5J6SQV6"/>
<evidence type="ECO:0000313" key="5">
    <source>
        <dbReference type="EMBL" id="QFG00389.1"/>
    </source>
</evidence>
<accession>A0A5J6SQV6</accession>
<dbReference type="InterPro" id="IPR037143">
    <property type="entry name" value="4-PPantetheinyl_Trfase_dom_sf"/>
</dbReference>
<dbReference type="PANTHER" id="PTHR12215:SF10">
    <property type="entry name" value="L-AMINOADIPATE-SEMIALDEHYDE DEHYDROGENASE-PHOSPHOPANTETHEINYL TRANSFERASE"/>
    <property type="match status" value="1"/>
</dbReference>
<evidence type="ECO:0000256" key="2">
    <source>
        <dbReference type="ARBA" id="ARBA00022679"/>
    </source>
</evidence>
<keyword evidence="2" id="KW-0808">Transferase</keyword>
<dbReference type="GO" id="GO:0005829">
    <property type="term" value="C:cytosol"/>
    <property type="evidence" value="ECO:0007669"/>
    <property type="project" value="TreeGrafter"/>
</dbReference>
<dbReference type="Pfam" id="PF01648">
    <property type="entry name" value="ACPS"/>
    <property type="match status" value="1"/>
</dbReference>
<dbReference type="OrthoDB" id="9808281at2"/>
<evidence type="ECO:0000259" key="3">
    <source>
        <dbReference type="Pfam" id="PF01648"/>
    </source>
</evidence>
<comment type="similarity">
    <text evidence="1">Belongs to the P-Pant transferase superfamily. Gsp/Sfp/HetI/AcpT family.</text>
</comment>
<evidence type="ECO:0000256" key="1">
    <source>
        <dbReference type="ARBA" id="ARBA00010990"/>
    </source>
</evidence>
<dbReference type="Gene3D" id="3.90.470.20">
    <property type="entry name" value="4'-phosphopantetheinyl transferase domain"/>
    <property type="match status" value="2"/>
</dbReference>
<protein>
    <submittedName>
        <fullName evidence="5">Uncharacterized protein</fullName>
    </submittedName>
</protein>
<dbReference type="Proteomes" id="UP000325517">
    <property type="component" value="Chromosome"/>
</dbReference>
<dbReference type="KEGG" id="psyo:PB01_17135"/>
<dbReference type="GO" id="GO:0008897">
    <property type="term" value="F:holo-[acyl-carrier-protein] synthase activity"/>
    <property type="evidence" value="ECO:0007669"/>
    <property type="project" value="InterPro"/>
</dbReference>
<dbReference type="InterPro" id="IPR055066">
    <property type="entry name" value="AASDHPPT_N"/>
</dbReference>
<feature type="domain" description="4'-phosphopantetheinyl transferase" evidence="3">
    <location>
        <begin position="101"/>
        <end position="191"/>
    </location>
</feature>
<dbReference type="SUPFAM" id="SSF56214">
    <property type="entry name" value="4'-phosphopantetheinyl transferase"/>
    <property type="match status" value="2"/>
</dbReference>
<dbReference type="PANTHER" id="PTHR12215">
    <property type="entry name" value="PHOSPHOPANTETHEINE TRANSFERASE"/>
    <property type="match status" value="1"/>
</dbReference>
<evidence type="ECO:0000313" key="6">
    <source>
        <dbReference type="Proteomes" id="UP000325517"/>
    </source>
</evidence>
<feature type="domain" description="4'-phosphopantetheinyl transferase N-terminal" evidence="4">
    <location>
        <begin position="12"/>
        <end position="95"/>
    </location>
</feature>
<reference evidence="5 6" key="1">
    <citation type="submission" date="2018-07" db="EMBL/GenBank/DDBJ databases">
        <title>Complete genome sequence of Psychrobacillus sp. PB01, isolated from iceberg, and comparative genome analysis of Psychrobacillus strains.</title>
        <authorList>
            <person name="Lee P.C."/>
        </authorList>
    </citation>
    <scope>NUCLEOTIDE SEQUENCE [LARGE SCALE GENOMIC DNA]</scope>
    <source>
        <strain evidence="5 6">PB01</strain>
    </source>
</reference>
<dbReference type="RefSeq" id="WP_151701272.1">
    <property type="nucleotide sequence ID" value="NZ_CP031223.1"/>
</dbReference>
<proteinExistence type="inferred from homology"/>
<keyword evidence="6" id="KW-1185">Reference proteome</keyword>
<dbReference type="InterPro" id="IPR008278">
    <property type="entry name" value="4-PPantetheinyl_Trfase_dom"/>
</dbReference>